<dbReference type="InterPro" id="IPR050080">
    <property type="entry name" value="RNase_PH"/>
</dbReference>
<reference evidence="10" key="2">
    <citation type="submission" date="2015-06" db="UniProtKB">
        <authorList>
            <consortium name="EnsemblMetazoa"/>
        </authorList>
    </citation>
    <scope>IDENTIFICATION</scope>
</reference>
<evidence type="ECO:0000313" key="10">
    <source>
        <dbReference type="EnsemblMetazoa" id="MESCA009356-PA"/>
    </source>
</evidence>
<accession>T1GZQ2</accession>
<evidence type="ECO:0000256" key="8">
    <source>
        <dbReference type="ARBA" id="ARBA00023242"/>
    </source>
</evidence>
<evidence type="ECO:0000259" key="9">
    <source>
        <dbReference type="Pfam" id="PF01138"/>
    </source>
</evidence>
<dbReference type="InterPro" id="IPR020568">
    <property type="entry name" value="Ribosomal_Su5_D2-typ_SF"/>
</dbReference>
<protein>
    <recommendedName>
        <fullName evidence="9">Exoribonuclease phosphorolytic domain-containing protein</fullName>
    </recommendedName>
</protein>
<dbReference type="Pfam" id="PF01138">
    <property type="entry name" value="RNase_PH"/>
    <property type="match status" value="1"/>
</dbReference>
<dbReference type="SUPFAM" id="SSF54211">
    <property type="entry name" value="Ribosomal protein S5 domain 2-like"/>
    <property type="match status" value="1"/>
</dbReference>
<dbReference type="GO" id="GO:0006364">
    <property type="term" value="P:rRNA processing"/>
    <property type="evidence" value="ECO:0007669"/>
    <property type="project" value="UniProtKB-KW"/>
</dbReference>
<evidence type="ECO:0000256" key="2">
    <source>
        <dbReference type="ARBA" id="ARBA00004496"/>
    </source>
</evidence>
<dbReference type="InterPro" id="IPR036345">
    <property type="entry name" value="ExoRNase_PH_dom2_sf"/>
</dbReference>
<reference evidence="11" key="1">
    <citation type="submission" date="2013-02" db="EMBL/GenBank/DDBJ databases">
        <authorList>
            <person name="Hughes D."/>
        </authorList>
    </citation>
    <scope>NUCLEOTIDE SEQUENCE</scope>
    <source>
        <strain>Durham</strain>
        <strain evidence="11">NC isolate 2 -- Noor lab</strain>
    </source>
</reference>
<dbReference type="InterPro" id="IPR027408">
    <property type="entry name" value="PNPase/RNase_PH_dom_sf"/>
</dbReference>
<comment type="similarity">
    <text evidence="3">Belongs to the RNase PH family.</text>
</comment>
<keyword evidence="4" id="KW-0963">Cytoplasm</keyword>
<evidence type="ECO:0000256" key="4">
    <source>
        <dbReference type="ARBA" id="ARBA00022490"/>
    </source>
</evidence>
<dbReference type="STRING" id="36166.T1GZQ2"/>
<evidence type="ECO:0000313" key="11">
    <source>
        <dbReference type="Proteomes" id="UP000015102"/>
    </source>
</evidence>
<evidence type="ECO:0000256" key="6">
    <source>
        <dbReference type="ARBA" id="ARBA00022835"/>
    </source>
</evidence>
<dbReference type="AlphaFoldDB" id="T1GZQ2"/>
<keyword evidence="7" id="KW-0694">RNA-binding</keyword>
<dbReference type="SUPFAM" id="SSF55666">
    <property type="entry name" value="Ribonuclease PH domain 2-like"/>
    <property type="match status" value="1"/>
</dbReference>
<keyword evidence="11" id="KW-1185">Reference proteome</keyword>
<dbReference type="GO" id="GO:0003723">
    <property type="term" value="F:RNA binding"/>
    <property type="evidence" value="ECO:0007669"/>
    <property type="project" value="UniProtKB-KW"/>
</dbReference>
<dbReference type="Proteomes" id="UP000015102">
    <property type="component" value="Unassembled WGS sequence"/>
</dbReference>
<dbReference type="GO" id="GO:0016075">
    <property type="term" value="P:rRNA catabolic process"/>
    <property type="evidence" value="ECO:0007669"/>
    <property type="project" value="TreeGrafter"/>
</dbReference>
<dbReference type="EnsemblMetazoa" id="MESCA009356-RA">
    <property type="protein sequence ID" value="MESCA009356-PA"/>
    <property type="gene ID" value="MESCA009356"/>
</dbReference>
<dbReference type="GO" id="GO:0005730">
    <property type="term" value="C:nucleolus"/>
    <property type="evidence" value="ECO:0007669"/>
    <property type="project" value="TreeGrafter"/>
</dbReference>
<keyword evidence="8" id="KW-0539">Nucleus</keyword>
<dbReference type="GO" id="GO:0071028">
    <property type="term" value="P:nuclear mRNA surveillance"/>
    <property type="evidence" value="ECO:0007669"/>
    <property type="project" value="TreeGrafter"/>
</dbReference>
<evidence type="ECO:0000256" key="1">
    <source>
        <dbReference type="ARBA" id="ARBA00004123"/>
    </source>
</evidence>
<dbReference type="HOGENOM" id="CLU_063514_1_3_1"/>
<dbReference type="Gene3D" id="3.30.230.70">
    <property type="entry name" value="GHMP Kinase, N-terminal domain"/>
    <property type="match status" value="1"/>
</dbReference>
<dbReference type="GO" id="GO:0000177">
    <property type="term" value="C:cytoplasmic exosome (RNase complex)"/>
    <property type="evidence" value="ECO:0007669"/>
    <property type="project" value="TreeGrafter"/>
</dbReference>
<evidence type="ECO:0000256" key="7">
    <source>
        <dbReference type="ARBA" id="ARBA00022884"/>
    </source>
</evidence>
<keyword evidence="6" id="KW-0271">Exosome</keyword>
<dbReference type="GO" id="GO:0034475">
    <property type="term" value="P:U4 snRNA 3'-end processing"/>
    <property type="evidence" value="ECO:0007669"/>
    <property type="project" value="TreeGrafter"/>
</dbReference>
<evidence type="ECO:0000256" key="5">
    <source>
        <dbReference type="ARBA" id="ARBA00022552"/>
    </source>
</evidence>
<dbReference type="OMA" id="TVCFFHG"/>
<dbReference type="GO" id="GO:0000176">
    <property type="term" value="C:nuclear exosome (RNase complex)"/>
    <property type="evidence" value="ECO:0007669"/>
    <property type="project" value="TreeGrafter"/>
</dbReference>
<dbReference type="GO" id="GO:0071051">
    <property type="term" value="P:poly(A)-dependent snoRNA 3'-end processing"/>
    <property type="evidence" value="ECO:0007669"/>
    <property type="project" value="TreeGrafter"/>
</dbReference>
<dbReference type="EMBL" id="CAQQ02374422">
    <property type="status" value="NOT_ANNOTATED_CDS"/>
    <property type="molecule type" value="Genomic_DNA"/>
</dbReference>
<sequence length="234" mass="25908">MYRNKKLIYQPESKPYEAYLIEKKKSSVQSSSEPVPRKTFIKVGVLAQVKGSAYIEYGNTKLIAAILPPREISKQVMKGALAVINCDIKYAQFASRNSNSSKEKALSSALKKALEPVICRHEYPNFKIDVNVFVIQDDGCVLSSAINCSCAALMQGHIGMFDLITASTVMFYNDKILVNPTSDEEDLLCSEDRDSGRELGVLVLASLGSFNQIAQFSQKGYLLSETLESLTTFH</sequence>
<evidence type="ECO:0000256" key="3">
    <source>
        <dbReference type="ARBA" id="ARBA00006678"/>
    </source>
</evidence>
<keyword evidence="5" id="KW-0698">rRNA processing</keyword>
<dbReference type="InterPro" id="IPR001247">
    <property type="entry name" value="ExoRNase_PH_dom1"/>
</dbReference>
<name>T1GZQ2_MEGSC</name>
<dbReference type="PANTHER" id="PTHR11953">
    <property type="entry name" value="EXOSOME COMPLEX COMPONENT"/>
    <property type="match status" value="1"/>
</dbReference>
<proteinExistence type="inferred from homology"/>
<organism evidence="10 11">
    <name type="scientific">Megaselia scalaris</name>
    <name type="common">Humpbacked fly</name>
    <name type="synonym">Phora scalaris</name>
    <dbReference type="NCBI Taxonomy" id="36166"/>
    <lineage>
        <taxon>Eukaryota</taxon>
        <taxon>Metazoa</taxon>
        <taxon>Ecdysozoa</taxon>
        <taxon>Arthropoda</taxon>
        <taxon>Hexapoda</taxon>
        <taxon>Insecta</taxon>
        <taxon>Pterygota</taxon>
        <taxon>Neoptera</taxon>
        <taxon>Endopterygota</taxon>
        <taxon>Diptera</taxon>
        <taxon>Brachycera</taxon>
        <taxon>Muscomorpha</taxon>
        <taxon>Platypezoidea</taxon>
        <taxon>Phoridae</taxon>
        <taxon>Megaseliini</taxon>
        <taxon>Megaselia</taxon>
    </lineage>
</organism>
<feature type="domain" description="Exoribonuclease phosphorolytic" evidence="9">
    <location>
        <begin position="37"/>
        <end position="155"/>
    </location>
</feature>
<comment type="subcellular location">
    <subcellularLocation>
        <location evidence="2">Cytoplasm</location>
    </subcellularLocation>
    <subcellularLocation>
        <location evidence="1">Nucleus</location>
    </subcellularLocation>
</comment>
<dbReference type="PANTHER" id="PTHR11953:SF2">
    <property type="entry name" value="EXOSOME COMPLEX COMPONENT MTR3"/>
    <property type="match status" value="1"/>
</dbReference>